<keyword evidence="1" id="KW-0548">Nucleotidyltransferase</keyword>
<dbReference type="PANTHER" id="PTHR42648">
    <property type="entry name" value="TRANSPOSASE, PUTATIVE-RELATED"/>
    <property type="match status" value="1"/>
</dbReference>
<organism evidence="11 12">
    <name type="scientific">Amanita thiersii Skay4041</name>
    <dbReference type="NCBI Taxonomy" id="703135"/>
    <lineage>
        <taxon>Eukaryota</taxon>
        <taxon>Fungi</taxon>
        <taxon>Dikarya</taxon>
        <taxon>Basidiomycota</taxon>
        <taxon>Agaricomycotina</taxon>
        <taxon>Agaricomycetes</taxon>
        <taxon>Agaricomycetidae</taxon>
        <taxon>Agaricales</taxon>
        <taxon>Pluteineae</taxon>
        <taxon>Amanitaceae</taxon>
        <taxon>Amanita</taxon>
    </lineage>
</organism>
<keyword evidence="4" id="KW-0255">Endonuclease</keyword>
<dbReference type="GO" id="GO:0003887">
    <property type="term" value="F:DNA-directed DNA polymerase activity"/>
    <property type="evidence" value="ECO:0007669"/>
    <property type="project" value="UniProtKB-KW"/>
</dbReference>
<dbReference type="InterPro" id="IPR039537">
    <property type="entry name" value="Retrotran_Ty1/copia-like"/>
</dbReference>
<keyword evidence="2" id="KW-0540">Nuclease</keyword>
<evidence type="ECO:0000313" key="12">
    <source>
        <dbReference type="Proteomes" id="UP000242287"/>
    </source>
</evidence>
<accession>A0A2A9NNT7</accession>
<name>A0A2A9NNT7_9AGAR</name>
<keyword evidence="12" id="KW-1185">Reference proteome</keyword>
<evidence type="ECO:0000256" key="6">
    <source>
        <dbReference type="ARBA" id="ARBA00022842"/>
    </source>
</evidence>
<evidence type="ECO:0000256" key="1">
    <source>
        <dbReference type="ARBA" id="ARBA00022695"/>
    </source>
</evidence>
<dbReference type="STRING" id="703135.A0A2A9NNT7"/>
<keyword evidence="7" id="KW-0229">DNA integration</keyword>
<dbReference type="AlphaFoldDB" id="A0A2A9NNT7"/>
<feature type="non-terminal residue" evidence="11">
    <location>
        <position position="1"/>
    </location>
</feature>
<keyword evidence="3" id="KW-0479">Metal-binding</keyword>
<proteinExistence type="predicted"/>
<evidence type="ECO:0000256" key="10">
    <source>
        <dbReference type="ARBA" id="ARBA00023172"/>
    </source>
</evidence>
<keyword evidence="9" id="KW-0239">DNA-directed DNA polymerase</keyword>
<dbReference type="GO" id="GO:0016787">
    <property type="term" value="F:hydrolase activity"/>
    <property type="evidence" value="ECO:0007669"/>
    <property type="project" value="UniProtKB-KW"/>
</dbReference>
<evidence type="ECO:0000256" key="5">
    <source>
        <dbReference type="ARBA" id="ARBA00022801"/>
    </source>
</evidence>
<dbReference type="OrthoDB" id="7691805at2759"/>
<evidence type="ECO:0000256" key="9">
    <source>
        <dbReference type="ARBA" id="ARBA00022932"/>
    </source>
</evidence>
<dbReference type="GO" id="GO:0003964">
    <property type="term" value="F:RNA-directed DNA polymerase activity"/>
    <property type="evidence" value="ECO:0007669"/>
    <property type="project" value="UniProtKB-KW"/>
</dbReference>
<evidence type="ECO:0000256" key="3">
    <source>
        <dbReference type="ARBA" id="ARBA00022723"/>
    </source>
</evidence>
<keyword evidence="5" id="KW-0378">Hydrolase</keyword>
<evidence type="ECO:0008006" key="13">
    <source>
        <dbReference type="Google" id="ProtNLM"/>
    </source>
</evidence>
<evidence type="ECO:0000256" key="8">
    <source>
        <dbReference type="ARBA" id="ARBA00022918"/>
    </source>
</evidence>
<evidence type="ECO:0000256" key="4">
    <source>
        <dbReference type="ARBA" id="ARBA00022759"/>
    </source>
</evidence>
<protein>
    <recommendedName>
        <fullName evidence="13">GAG-pre-integrase domain-containing protein</fullName>
    </recommendedName>
</protein>
<keyword evidence="6" id="KW-0460">Magnesium</keyword>
<evidence type="ECO:0000256" key="7">
    <source>
        <dbReference type="ARBA" id="ARBA00022908"/>
    </source>
</evidence>
<feature type="non-terminal residue" evidence="11">
    <location>
        <position position="91"/>
    </location>
</feature>
<sequence>HIWHKHLGHPGAEALRHFKNDTLDMPSNVVKPRTDSICTGCVKGKMTNKSFPSSESRAKQPFELVHSDVKEFPKEGFRRTKYIVTFLDDFS</sequence>
<dbReference type="Proteomes" id="UP000242287">
    <property type="component" value="Unassembled WGS sequence"/>
</dbReference>
<keyword evidence="8" id="KW-0695">RNA-directed DNA polymerase</keyword>
<dbReference type="GO" id="GO:0006310">
    <property type="term" value="P:DNA recombination"/>
    <property type="evidence" value="ECO:0007669"/>
    <property type="project" value="UniProtKB-KW"/>
</dbReference>
<dbReference type="GO" id="GO:0004519">
    <property type="term" value="F:endonuclease activity"/>
    <property type="evidence" value="ECO:0007669"/>
    <property type="project" value="UniProtKB-KW"/>
</dbReference>
<keyword evidence="9" id="KW-0808">Transferase</keyword>
<gene>
    <name evidence="11" type="ORF">AMATHDRAFT_102661</name>
</gene>
<reference evidence="11 12" key="1">
    <citation type="submission" date="2014-02" db="EMBL/GenBank/DDBJ databases">
        <title>Transposable element dynamics among asymbiotic and ectomycorrhizal Amanita fungi.</title>
        <authorList>
            <consortium name="DOE Joint Genome Institute"/>
            <person name="Hess J."/>
            <person name="Skrede I."/>
            <person name="Wolfe B."/>
            <person name="LaButti K."/>
            <person name="Ohm R.A."/>
            <person name="Grigoriev I.V."/>
            <person name="Pringle A."/>
        </authorList>
    </citation>
    <scope>NUCLEOTIDE SEQUENCE [LARGE SCALE GENOMIC DNA]</scope>
    <source>
        <strain evidence="11 12">SKay4041</strain>
    </source>
</reference>
<dbReference type="GO" id="GO:0015074">
    <property type="term" value="P:DNA integration"/>
    <property type="evidence" value="ECO:0007669"/>
    <property type="project" value="UniProtKB-KW"/>
</dbReference>
<evidence type="ECO:0000313" key="11">
    <source>
        <dbReference type="EMBL" id="PFH49937.1"/>
    </source>
</evidence>
<dbReference type="GO" id="GO:0046872">
    <property type="term" value="F:metal ion binding"/>
    <property type="evidence" value="ECO:0007669"/>
    <property type="project" value="UniProtKB-KW"/>
</dbReference>
<evidence type="ECO:0000256" key="2">
    <source>
        <dbReference type="ARBA" id="ARBA00022722"/>
    </source>
</evidence>
<dbReference type="PANTHER" id="PTHR42648:SF11">
    <property type="entry name" value="TRANSPOSON TY4-P GAG-POL POLYPROTEIN"/>
    <property type="match status" value="1"/>
</dbReference>
<keyword evidence="10" id="KW-0233">DNA recombination</keyword>
<dbReference type="EMBL" id="KZ302015">
    <property type="protein sequence ID" value="PFH49937.1"/>
    <property type="molecule type" value="Genomic_DNA"/>
</dbReference>